<dbReference type="EMBL" id="JALJOT010000003">
    <property type="protein sequence ID" value="KAK9916651.1"/>
    <property type="molecule type" value="Genomic_DNA"/>
</dbReference>
<dbReference type="Proteomes" id="UP001491310">
    <property type="component" value="Unassembled WGS sequence"/>
</dbReference>
<evidence type="ECO:0008006" key="4">
    <source>
        <dbReference type="Google" id="ProtNLM"/>
    </source>
</evidence>
<accession>A0ABR2YYA1</accession>
<evidence type="ECO:0000313" key="2">
    <source>
        <dbReference type="EMBL" id="KAK9916651.1"/>
    </source>
</evidence>
<name>A0ABR2YYA1_9CHLO</name>
<sequence length="193" mass="21104">MSSEMIRVTVENRPQEGPFKLTPPKSADRVIKTVATRLHVADGALSAGDQLFEGEDTVLAGDYIFTPSSASGTAGEMQSSSTGGHRVIVHILIKGREDSKLKQVCKMESGQVNIKLLGQEKGVRVQKLAATLQDQQPNESEFFDVEWTSSGVQTIPSINNMPAEHVWLNCSREGAPWYIKLLIGPQRHAEPAH</sequence>
<reference evidence="2 3" key="1">
    <citation type="journal article" date="2024" name="Nat. Commun.">
        <title>Phylogenomics reveals the evolutionary origins of lichenization in chlorophyte algae.</title>
        <authorList>
            <person name="Puginier C."/>
            <person name="Libourel C."/>
            <person name="Otte J."/>
            <person name="Skaloud P."/>
            <person name="Haon M."/>
            <person name="Grisel S."/>
            <person name="Petersen M."/>
            <person name="Berrin J.G."/>
            <person name="Delaux P.M."/>
            <person name="Dal Grande F."/>
            <person name="Keller J."/>
        </authorList>
    </citation>
    <scope>NUCLEOTIDE SEQUENCE [LARGE SCALE GENOMIC DNA]</scope>
    <source>
        <strain evidence="2 3">SAG 216-7</strain>
    </source>
</reference>
<evidence type="ECO:0000313" key="3">
    <source>
        <dbReference type="Proteomes" id="UP001491310"/>
    </source>
</evidence>
<comment type="caution">
    <text evidence="2">The sequence shown here is derived from an EMBL/GenBank/DDBJ whole genome shotgun (WGS) entry which is preliminary data.</text>
</comment>
<gene>
    <name evidence="2" type="ORF">WJX75_005379</name>
</gene>
<protein>
    <recommendedName>
        <fullName evidence="4">Ubiquitin-like domain-containing protein</fullName>
    </recommendedName>
</protein>
<proteinExistence type="predicted"/>
<keyword evidence="3" id="KW-1185">Reference proteome</keyword>
<feature type="region of interest" description="Disordered" evidence="1">
    <location>
        <begin position="1"/>
        <end position="24"/>
    </location>
</feature>
<organism evidence="2 3">
    <name type="scientific">Coccomyxa subellipsoidea</name>
    <dbReference type="NCBI Taxonomy" id="248742"/>
    <lineage>
        <taxon>Eukaryota</taxon>
        <taxon>Viridiplantae</taxon>
        <taxon>Chlorophyta</taxon>
        <taxon>core chlorophytes</taxon>
        <taxon>Trebouxiophyceae</taxon>
        <taxon>Trebouxiophyceae incertae sedis</taxon>
        <taxon>Coccomyxaceae</taxon>
        <taxon>Coccomyxa</taxon>
    </lineage>
</organism>
<evidence type="ECO:0000256" key="1">
    <source>
        <dbReference type="SAM" id="MobiDB-lite"/>
    </source>
</evidence>